<dbReference type="Proteomes" id="UP001218218">
    <property type="component" value="Unassembled WGS sequence"/>
</dbReference>
<name>A0AAD7AMH7_9AGAR</name>
<evidence type="ECO:0000313" key="1">
    <source>
        <dbReference type="EMBL" id="KAJ7363002.1"/>
    </source>
</evidence>
<accession>A0AAD7AMH7</accession>
<protein>
    <submittedName>
        <fullName evidence="1">Uncharacterized protein</fullName>
    </submittedName>
</protein>
<reference evidence="1" key="1">
    <citation type="submission" date="2023-03" db="EMBL/GenBank/DDBJ databases">
        <title>Massive genome expansion in bonnet fungi (Mycena s.s.) driven by repeated elements and novel gene families across ecological guilds.</title>
        <authorList>
            <consortium name="Lawrence Berkeley National Laboratory"/>
            <person name="Harder C.B."/>
            <person name="Miyauchi S."/>
            <person name="Viragh M."/>
            <person name="Kuo A."/>
            <person name="Thoen E."/>
            <person name="Andreopoulos B."/>
            <person name="Lu D."/>
            <person name="Skrede I."/>
            <person name="Drula E."/>
            <person name="Henrissat B."/>
            <person name="Morin E."/>
            <person name="Kohler A."/>
            <person name="Barry K."/>
            <person name="LaButti K."/>
            <person name="Morin E."/>
            <person name="Salamov A."/>
            <person name="Lipzen A."/>
            <person name="Mereny Z."/>
            <person name="Hegedus B."/>
            <person name="Baldrian P."/>
            <person name="Stursova M."/>
            <person name="Weitz H."/>
            <person name="Taylor A."/>
            <person name="Grigoriev I.V."/>
            <person name="Nagy L.G."/>
            <person name="Martin F."/>
            <person name="Kauserud H."/>
        </authorList>
    </citation>
    <scope>NUCLEOTIDE SEQUENCE</scope>
    <source>
        <strain evidence="1">CBHHK002</strain>
    </source>
</reference>
<comment type="caution">
    <text evidence="1">The sequence shown here is derived from an EMBL/GenBank/DDBJ whole genome shotgun (WGS) entry which is preliminary data.</text>
</comment>
<sequence length="386" mass="42354">MNTYILKTLPPVDVPAPGTLSSLIFNVAFPQDAPDRFLQRYSALRRERNMEEESHYEEASGLLALEVYIGDDLRTECEDWISRATSAFHDIVAANKSTLRHVELILPTGGIAAPLNLLGCLKEIESLESFCIQWALRGYLPMTILLMSQWGHILDATLIPAFAQFNTELMALLATHAKSLKRLRISLPQSTTHKPFSALSINVAAFPTLPALELLDLTHWNPRVPDITALLASGKVSSLQHLILDHGAEISLEEDGWPALGTYLTANPGPPRLRSLSAALLDARYDWAPVGNRLDTKQLRELLAEGAGEASAALDGLALCTAWPLAYEAQEPRGGNLSADEDDFYTHAPVCGHLAYPADQRPTTGLWPADSEATRMGQVMAGRPWY</sequence>
<organism evidence="1 2">
    <name type="scientific">Mycena albidolilacea</name>
    <dbReference type="NCBI Taxonomy" id="1033008"/>
    <lineage>
        <taxon>Eukaryota</taxon>
        <taxon>Fungi</taxon>
        <taxon>Dikarya</taxon>
        <taxon>Basidiomycota</taxon>
        <taxon>Agaricomycotina</taxon>
        <taxon>Agaricomycetes</taxon>
        <taxon>Agaricomycetidae</taxon>
        <taxon>Agaricales</taxon>
        <taxon>Marasmiineae</taxon>
        <taxon>Mycenaceae</taxon>
        <taxon>Mycena</taxon>
    </lineage>
</organism>
<keyword evidence="2" id="KW-1185">Reference proteome</keyword>
<proteinExistence type="predicted"/>
<dbReference type="EMBL" id="JARIHO010000004">
    <property type="protein sequence ID" value="KAJ7363002.1"/>
    <property type="molecule type" value="Genomic_DNA"/>
</dbReference>
<evidence type="ECO:0000313" key="2">
    <source>
        <dbReference type="Proteomes" id="UP001218218"/>
    </source>
</evidence>
<gene>
    <name evidence="1" type="ORF">DFH08DRAFT_841857</name>
</gene>
<dbReference type="AlphaFoldDB" id="A0AAD7AMH7"/>